<protein>
    <submittedName>
        <fullName evidence="2">Transposase</fullName>
    </submittedName>
</protein>
<dbReference type="GO" id="GO:0006313">
    <property type="term" value="P:DNA transposition"/>
    <property type="evidence" value="ECO:0007669"/>
    <property type="project" value="InterPro"/>
</dbReference>
<feature type="domain" description="Transposase IS4-like" evidence="1">
    <location>
        <begin position="228"/>
        <end position="497"/>
    </location>
</feature>
<dbReference type="Pfam" id="PF01609">
    <property type="entry name" value="DDE_Tnp_1"/>
    <property type="match status" value="1"/>
</dbReference>
<reference evidence="2 3" key="1">
    <citation type="journal article" date="2023" name="Int. J. Syst. Evol. Microbiol.">
        <title>Sellimonas catena sp. nov., isolated from human faeces.</title>
        <authorList>
            <person name="Hisatomi A."/>
            <person name="Ohkuma M."/>
            <person name="Sakamoto M."/>
        </authorList>
    </citation>
    <scope>NUCLEOTIDE SEQUENCE [LARGE SCALE GENOMIC DNA]</scope>
    <source>
        <strain evidence="2 3">12EGH17</strain>
    </source>
</reference>
<evidence type="ECO:0000259" key="1">
    <source>
        <dbReference type="Pfam" id="PF01609"/>
    </source>
</evidence>
<gene>
    <name evidence="2" type="ORF">Selli1_35630</name>
</gene>
<dbReference type="GO" id="GO:0003677">
    <property type="term" value="F:DNA binding"/>
    <property type="evidence" value="ECO:0007669"/>
    <property type="project" value="InterPro"/>
</dbReference>
<dbReference type="InterPro" id="IPR012337">
    <property type="entry name" value="RNaseH-like_sf"/>
</dbReference>
<evidence type="ECO:0000313" key="2">
    <source>
        <dbReference type="EMBL" id="GLG06389.1"/>
    </source>
</evidence>
<dbReference type="NCBIfam" id="NF033559">
    <property type="entry name" value="transpos_IS1634"/>
    <property type="match status" value="1"/>
</dbReference>
<dbReference type="Proteomes" id="UP001145145">
    <property type="component" value="Unassembled WGS sequence"/>
</dbReference>
<sequence>MYLKKTPNSHGRIRLSIVDTYYDKVKKCSRQKTVESIGWLDELEKQYEDPIAHFTKRVAQLNEEKKKKQAPIHFTFYDSDRLRIDDDLRKNFGYAALSRIYHELGIHTFLTNRQRHSKEQYDANAIMKMLVYSRLLFPASKKSSYDGRERFFERSDYSLDDVYRCLSFLDKHRENLQIWMNDRIKKNYGRDTSLIYYDVTNYYFETDEQNDFLHKGISKEHRPNPIIQMGLFMDNRGIPITYELFPGNTNDCLTYRPNFGRIKKQFDLGRLISVADKGMTTGDNIWYTINTPTHDGYVFSMSIRGAEKGIKDYVLKEEGYEWLGTEYKRKSRKSPRTILVTSVTGKKMKKQVDEKQVVFWSEKYARRAKAERETALAKARDLAQNPGNYTRATSYGAAKYVKKIDYDKETGEILTSSSILDIDEEKIREEEALDGYYMLLTSEMETSDDEIIDMYRGLWRIEESFKVTKSELEARPVYVWTKEHIEAHFLTCFVALTIARILENKLERKYSVGRILDSLSKAECSLLQQNYYLFDYYDEVLKEIGSIMDIDFGKRIRTLGEIKKILAKTKK</sequence>
<dbReference type="PANTHER" id="PTHR34614:SF2">
    <property type="entry name" value="TRANSPOSASE IS4-LIKE DOMAIN-CONTAINING PROTEIN"/>
    <property type="match status" value="1"/>
</dbReference>
<dbReference type="RefSeq" id="WP_087254017.1">
    <property type="nucleotide sequence ID" value="NZ_BSBO01000084.1"/>
</dbReference>
<keyword evidence="3" id="KW-1185">Reference proteome</keyword>
<dbReference type="InterPro" id="IPR002559">
    <property type="entry name" value="Transposase_11"/>
</dbReference>
<name>A0A9W6CAH8_9FIRM</name>
<comment type="caution">
    <text evidence="2">The sequence shown here is derived from an EMBL/GenBank/DDBJ whole genome shotgun (WGS) entry which is preliminary data.</text>
</comment>
<dbReference type="InterPro" id="IPR047654">
    <property type="entry name" value="IS1634_transpos"/>
</dbReference>
<dbReference type="PANTHER" id="PTHR34614">
    <property type="match status" value="1"/>
</dbReference>
<accession>A0A9W6CAH8</accession>
<dbReference type="AlphaFoldDB" id="A0A9W6CAH8"/>
<dbReference type="SUPFAM" id="SSF53098">
    <property type="entry name" value="Ribonuclease H-like"/>
    <property type="match status" value="1"/>
</dbReference>
<organism evidence="2 3">
    <name type="scientific">Sellimonas catena</name>
    <dbReference type="NCBI Taxonomy" id="2994035"/>
    <lineage>
        <taxon>Bacteria</taxon>
        <taxon>Bacillati</taxon>
        <taxon>Bacillota</taxon>
        <taxon>Clostridia</taxon>
        <taxon>Lachnospirales</taxon>
        <taxon>Lachnospiraceae</taxon>
        <taxon>Sellimonas</taxon>
    </lineage>
</organism>
<dbReference type="GO" id="GO:0004803">
    <property type="term" value="F:transposase activity"/>
    <property type="evidence" value="ECO:0007669"/>
    <property type="project" value="InterPro"/>
</dbReference>
<evidence type="ECO:0000313" key="3">
    <source>
        <dbReference type="Proteomes" id="UP001145145"/>
    </source>
</evidence>
<proteinExistence type="predicted"/>
<dbReference type="EMBL" id="BSBO01000084">
    <property type="protein sequence ID" value="GLG06389.1"/>
    <property type="molecule type" value="Genomic_DNA"/>
</dbReference>